<organism evidence="1 2">
    <name type="scientific">Marinospirillum alkalitolerans</name>
    <dbReference type="NCBI Taxonomy" id="3123374"/>
    <lineage>
        <taxon>Bacteria</taxon>
        <taxon>Pseudomonadati</taxon>
        <taxon>Pseudomonadota</taxon>
        <taxon>Gammaproteobacteria</taxon>
        <taxon>Oceanospirillales</taxon>
        <taxon>Oceanospirillaceae</taxon>
        <taxon>Marinospirillum</taxon>
    </lineage>
</organism>
<dbReference type="EMBL" id="JBANFI010000004">
    <property type="protein sequence ID" value="MFK7161021.1"/>
    <property type="molecule type" value="Genomic_DNA"/>
</dbReference>
<proteinExistence type="predicted"/>
<comment type="caution">
    <text evidence="1">The sequence shown here is derived from an EMBL/GenBank/DDBJ whole genome shotgun (WGS) entry which is preliminary data.</text>
</comment>
<reference evidence="1 2" key="1">
    <citation type="submission" date="2024-02" db="EMBL/GenBank/DDBJ databases">
        <title>Marinospirillum sp. MEB 164 isolated from Lonar lake sediment.</title>
        <authorList>
            <person name="Joshi A."/>
            <person name="Thite S."/>
        </authorList>
    </citation>
    <scope>NUCLEOTIDE SEQUENCE [LARGE SCALE GENOMIC DNA]</scope>
    <source>
        <strain evidence="1 2">MEB164</strain>
    </source>
</reference>
<name>A0ABW8PYU7_9GAMM</name>
<gene>
    <name evidence="1" type="ORF">V6U78_08230</name>
</gene>
<evidence type="ECO:0000313" key="2">
    <source>
        <dbReference type="Proteomes" id="UP001621714"/>
    </source>
</evidence>
<evidence type="ECO:0000313" key="1">
    <source>
        <dbReference type="EMBL" id="MFK7161021.1"/>
    </source>
</evidence>
<accession>A0ABW8PYU7</accession>
<protein>
    <submittedName>
        <fullName evidence="1">Uncharacterized protein</fullName>
    </submittedName>
</protein>
<sequence length="67" mass="7701">MSRFVEHYMEGEQQLYWRCLIADGLHSDRFPPGKGFLFDLDQVIAVSEKPPLPDQAALYQLICTVCI</sequence>
<dbReference type="RefSeq" id="WP_405339298.1">
    <property type="nucleotide sequence ID" value="NZ_JBANFI010000004.1"/>
</dbReference>
<dbReference type="Proteomes" id="UP001621714">
    <property type="component" value="Unassembled WGS sequence"/>
</dbReference>
<keyword evidence="2" id="KW-1185">Reference proteome</keyword>